<comment type="caution">
    <text evidence="4">The sequence shown here is derived from an EMBL/GenBank/DDBJ whole genome shotgun (WGS) entry which is preliminary data.</text>
</comment>
<dbReference type="CDD" id="cd02440">
    <property type="entry name" value="AdoMet_MTases"/>
    <property type="match status" value="1"/>
</dbReference>
<evidence type="ECO:0000259" key="3">
    <source>
        <dbReference type="Pfam" id="PF13649"/>
    </source>
</evidence>
<dbReference type="PANTHER" id="PTHR43861">
    <property type="entry name" value="TRANS-ACONITATE 2-METHYLTRANSFERASE-RELATED"/>
    <property type="match status" value="1"/>
</dbReference>
<dbReference type="GO" id="GO:0008168">
    <property type="term" value="F:methyltransferase activity"/>
    <property type="evidence" value="ECO:0007669"/>
    <property type="project" value="UniProtKB-KW"/>
</dbReference>
<evidence type="ECO:0000313" key="4">
    <source>
        <dbReference type="EMBL" id="RFA39027.1"/>
    </source>
</evidence>
<dbReference type="EMBL" id="NFZW01000002">
    <property type="protein sequence ID" value="RFA39027.1"/>
    <property type="molecule type" value="Genomic_DNA"/>
</dbReference>
<keyword evidence="5" id="KW-1185">Reference proteome</keyword>
<dbReference type="InterPro" id="IPR041698">
    <property type="entry name" value="Methyltransf_25"/>
</dbReference>
<sequence length="213" mass="23511">MDDDAQARAYAEADFEAANSSFVEHFDARFGASEPSGYILDLGCGPGDIALRLARRYPQCLVHGLDGAAAMLRFAEQALVREPELQGRVEFFQGLLPGARLPQGNYQAIVSNSLLHHLHRPQILWQAVQAYGRAGTRVMVMDLLRPASQEQARGIVDQYSGDEPAVLKRDFFNSLLAAFTLEEVRDQLAEAGIEGFDVQRISDRHMLVSGILP</sequence>
<feature type="domain" description="Methyltransferase" evidence="3">
    <location>
        <begin position="39"/>
        <end position="123"/>
    </location>
</feature>
<dbReference type="AlphaFoldDB" id="A0A3E0X3X4"/>
<keyword evidence="1 4" id="KW-0489">Methyltransferase</keyword>
<dbReference type="GO" id="GO:0032259">
    <property type="term" value="P:methylation"/>
    <property type="evidence" value="ECO:0007669"/>
    <property type="project" value="UniProtKB-KW"/>
</dbReference>
<dbReference type="SUPFAM" id="SSF53335">
    <property type="entry name" value="S-adenosyl-L-methionine-dependent methyltransferases"/>
    <property type="match status" value="1"/>
</dbReference>
<name>A0A3E0X3X4_9GAMM</name>
<dbReference type="Pfam" id="PF13649">
    <property type="entry name" value="Methyltransf_25"/>
    <property type="match status" value="1"/>
</dbReference>
<reference evidence="5" key="1">
    <citation type="submission" date="2017-05" db="EMBL/GenBank/DDBJ databases">
        <authorList>
            <person name="Sharma S."/>
            <person name="Sidhu C."/>
            <person name="Pinnaka A.K."/>
        </authorList>
    </citation>
    <scope>NUCLEOTIDE SEQUENCE [LARGE SCALE GENOMIC DNA]</scope>
    <source>
        <strain evidence="5">AK93</strain>
    </source>
</reference>
<protein>
    <submittedName>
        <fullName evidence="4">SAM-dependent methyltransferase</fullName>
    </submittedName>
</protein>
<keyword evidence="2 4" id="KW-0808">Transferase</keyword>
<evidence type="ECO:0000256" key="2">
    <source>
        <dbReference type="ARBA" id="ARBA00022679"/>
    </source>
</evidence>
<dbReference type="RefSeq" id="WP_116301034.1">
    <property type="nucleotide sequence ID" value="NZ_NFZV01000002.1"/>
</dbReference>
<dbReference type="PANTHER" id="PTHR43861:SF1">
    <property type="entry name" value="TRANS-ACONITATE 2-METHYLTRANSFERASE"/>
    <property type="match status" value="1"/>
</dbReference>
<gene>
    <name evidence="4" type="ORF">CAL65_02695</name>
</gene>
<accession>A0A3E0X3X4</accession>
<dbReference type="InterPro" id="IPR029063">
    <property type="entry name" value="SAM-dependent_MTases_sf"/>
</dbReference>
<evidence type="ECO:0000313" key="5">
    <source>
        <dbReference type="Proteomes" id="UP000256763"/>
    </source>
</evidence>
<proteinExistence type="predicted"/>
<dbReference type="OrthoDB" id="9778766at2"/>
<dbReference type="Gene3D" id="3.40.50.150">
    <property type="entry name" value="Vaccinia Virus protein VP39"/>
    <property type="match status" value="1"/>
</dbReference>
<evidence type="ECO:0000256" key="1">
    <source>
        <dbReference type="ARBA" id="ARBA00022603"/>
    </source>
</evidence>
<organism evidence="4 5">
    <name type="scientific">Alkalilimnicola ehrlichii</name>
    <dbReference type="NCBI Taxonomy" id="351052"/>
    <lineage>
        <taxon>Bacteria</taxon>
        <taxon>Pseudomonadati</taxon>
        <taxon>Pseudomonadota</taxon>
        <taxon>Gammaproteobacteria</taxon>
        <taxon>Chromatiales</taxon>
        <taxon>Ectothiorhodospiraceae</taxon>
        <taxon>Alkalilimnicola</taxon>
    </lineage>
</organism>
<dbReference type="Proteomes" id="UP000256763">
    <property type="component" value="Unassembled WGS sequence"/>
</dbReference>